<name>A0A1J1HMG7_9DIPT</name>
<dbReference type="InterPro" id="IPR055316">
    <property type="entry name" value="RSP9"/>
</dbReference>
<evidence type="ECO:0000256" key="2">
    <source>
        <dbReference type="ARBA" id="ARBA00022490"/>
    </source>
</evidence>
<dbReference type="GO" id="GO:0060294">
    <property type="term" value="P:cilium movement involved in cell motility"/>
    <property type="evidence" value="ECO:0007669"/>
    <property type="project" value="TreeGrafter"/>
</dbReference>
<keyword evidence="7" id="KW-0966">Cell projection</keyword>
<sequence length="279" mass="32724">MNINQFRECLDLLSYSGFTLTEMESARIENSLIILQNEYKLCDIFFLARIETTGVGYYYIAFGYIKDILKDQQFFYSTNGYEWFVLPRVKPKRIEIAKKIKSYFQGDPAHVDFACLDPREFVIEDDGSVIPCHRSLKKIKEEDRLSCFVARLIHDSAVLPRGVLYRQVTQCITFNPCFRGLSRLEAENLKNFQHFRTPINGCNQNLLKREDYNYQTDFFDTIDDDNSFSAKINDRNIGLIRSLKYPGMISFHKLNSMYQGFVYLGNGQENLDWQFMIPI</sequence>
<evidence type="ECO:0000313" key="12">
    <source>
        <dbReference type="Proteomes" id="UP000183832"/>
    </source>
</evidence>
<protein>
    <recommendedName>
        <fullName evidence="10">Radial spoke head protein 9 homolog</fullName>
    </recommendedName>
</protein>
<accession>A0A1J1HMG7</accession>
<keyword evidence="2" id="KW-0963">Cytoplasm</keyword>
<evidence type="ECO:0000256" key="9">
    <source>
        <dbReference type="ARBA" id="ARBA00038319"/>
    </source>
</evidence>
<evidence type="ECO:0000256" key="10">
    <source>
        <dbReference type="ARBA" id="ARBA00041080"/>
    </source>
</evidence>
<evidence type="ECO:0000256" key="4">
    <source>
        <dbReference type="ARBA" id="ARBA00022846"/>
    </source>
</evidence>
<dbReference type="AlphaFoldDB" id="A0A1J1HMG7"/>
<evidence type="ECO:0000256" key="5">
    <source>
        <dbReference type="ARBA" id="ARBA00023069"/>
    </source>
</evidence>
<dbReference type="GO" id="GO:0060091">
    <property type="term" value="C:kinocilium"/>
    <property type="evidence" value="ECO:0007669"/>
    <property type="project" value="UniProtKB-SubCell"/>
</dbReference>
<dbReference type="Proteomes" id="UP000183832">
    <property type="component" value="Unassembled WGS sequence"/>
</dbReference>
<evidence type="ECO:0000256" key="3">
    <source>
        <dbReference type="ARBA" id="ARBA00022794"/>
    </source>
</evidence>
<keyword evidence="4" id="KW-0282">Flagellum</keyword>
<gene>
    <name evidence="11" type="ORF">CLUMA_CG003006</name>
</gene>
<keyword evidence="3" id="KW-0970">Cilium biogenesis/degradation</keyword>
<dbReference type="EMBL" id="CVRI01000011">
    <property type="protein sequence ID" value="CRK89247.1"/>
    <property type="molecule type" value="Genomic_DNA"/>
</dbReference>
<dbReference type="GO" id="GO:0044458">
    <property type="term" value="P:motile cilium assembly"/>
    <property type="evidence" value="ECO:0007669"/>
    <property type="project" value="TreeGrafter"/>
</dbReference>
<dbReference type="STRING" id="568069.A0A1J1HMG7"/>
<dbReference type="GO" id="GO:0035082">
    <property type="term" value="P:axoneme assembly"/>
    <property type="evidence" value="ECO:0007669"/>
    <property type="project" value="InterPro"/>
</dbReference>
<evidence type="ECO:0000256" key="1">
    <source>
        <dbReference type="ARBA" id="ARBA00004611"/>
    </source>
</evidence>
<dbReference type="PANTHER" id="PTHR22069">
    <property type="entry name" value="MITOCHONDRIAL RIBOSOMAL PROTEIN S18"/>
    <property type="match status" value="1"/>
</dbReference>
<organism evidence="11 12">
    <name type="scientific">Clunio marinus</name>
    <dbReference type="NCBI Taxonomy" id="568069"/>
    <lineage>
        <taxon>Eukaryota</taxon>
        <taxon>Metazoa</taxon>
        <taxon>Ecdysozoa</taxon>
        <taxon>Arthropoda</taxon>
        <taxon>Hexapoda</taxon>
        <taxon>Insecta</taxon>
        <taxon>Pterygota</taxon>
        <taxon>Neoptera</taxon>
        <taxon>Endopterygota</taxon>
        <taxon>Diptera</taxon>
        <taxon>Nematocera</taxon>
        <taxon>Chironomoidea</taxon>
        <taxon>Chironomidae</taxon>
        <taxon>Clunio</taxon>
    </lineage>
</organism>
<evidence type="ECO:0000256" key="7">
    <source>
        <dbReference type="ARBA" id="ARBA00023273"/>
    </source>
</evidence>
<dbReference type="OrthoDB" id="10258956at2759"/>
<evidence type="ECO:0000313" key="11">
    <source>
        <dbReference type="EMBL" id="CRK89247.1"/>
    </source>
</evidence>
<comment type="subcellular location">
    <subcellularLocation>
        <location evidence="8">Cell projection</location>
        <location evidence="8">Kinocilium</location>
    </subcellularLocation>
    <subcellularLocation>
        <location evidence="1">Cytoplasm</location>
        <location evidence="1">Cytoskeleton</location>
        <location evidence="1">Flagellum axoneme</location>
    </subcellularLocation>
</comment>
<keyword evidence="6" id="KW-0206">Cytoskeleton</keyword>
<dbReference type="PANTHER" id="PTHR22069:SF0">
    <property type="entry name" value="RADIAL SPOKE HEAD PROTEIN 9 HOMOLOG"/>
    <property type="match status" value="1"/>
</dbReference>
<keyword evidence="5" id="KW-0969">Cilium</keyword>
<evidence type="ECO:0000256" key="6">
    <source>
        <dbReference type="ARBA" id="ARBA00023212"/>
    </source>
</evidence>
<proteinExistence type="inferred from homology"/>
<comment type="similarity">
    <text evidence="9">Belongs to the flagellar radial spoke RSP9 family.</text>
</comment>
<dbReference type="GO" id="GO:0005930">
    <property type="term" value="C:axoneme"/>
    <property type="evidence" value="ECO:0007669"/>
    <property type="project" value="TreeGrafter"/>
</dbReference>
<evidence type="ECO:0000256" key="8">
    <source>
        <dbReference type="ARBA" id="ARBA00037822"/>
    </source>
</evidence>
<keyword evidence="12" id="KW-1185">Reference proteome</keyword>
<reference evidence="11 12" key="1">
    <citation type="submission" date="2015-04" db="EMBL/GenBank/DDBJ databases">
        <authorList>
            <person name="Syromyatnikov M.Y."/>
            <person name="Popov V.N."/>
        </authorList>
    </citation>
    <scope>NUCLEOTIDE SEQUENCE [LARGE SCALE GENOMIC DNA]</scope>
</reference>